<dbReference type="InterPro" id="IPR012675">
    <property type="entry name" value="Beta-grasp_dom_sf"/>
</dbReference>
<dbReference type="EMBL" id="FRAW01000002">
    <property type="protein sequence ID" value="SHK17966.1"/>
    <property type="molecule type" value="Genomic_DNA"/>
</dbReference>
<dbReference type="GO" id="GO:0005737">
    <property type="term" value="C:cytoplasm"/>
    <property type="evidence" value="ECO:0007669"/>
    <property type="project" value="TreeGrafter"/>
</dbReference>
<dbReference type="CDD" id="cd01900">
    <property type="entry name" value="YchF"/>
    <property type="match status" value="1"/>
</dbReference>
<sequence length="366" mass="40004">MSLKCGIVGLPNVGKSTIFNAITNAGAEAANYPFCTIEPNVGMVSVPDGRLNELVSVYHPKSIVPAVTEFVDIAGLVKGASKGEGLGNQFLTHIRECNAIMEVVRCFDDEDITHVLGSVDPVRDIDIIETELILKDLESVEKRLANENKTARTGNAKAKENAEACSILKKGLEEGKSAREFVGKNGDALDAIVQDLALLTAKPLFYCANIREDEIGTENQYVKSLKEFAAKQGTSVVVISGKIEEELSKMEAADKEEFLKELGMKESGLDSVVREGYRILGLQTFFTAGEKECRAWTFEKGAKAPQCAGVIHSDFEKGFIRAETLAFEDFRKHGSWNAAKEAGVVRTEGKDYVVKDGDIMFYLFNV</sequence>
<evidence type="ECO:0000256" key="1">
    <source>
        <dbReference type="ARBA" id="ARBA00001946"/>
    </source>
</evidence>
<keyword evidence="10" id="KW-1185">Reference proteome</keyword>
<name>A0A1M6QCR7_9BACT</name>
<feature type="domain" description="OBG-type G" evidence="7">
    <location>
        <begin position="3"/>
        <end position="259"/>
    </location>
</feature>
<dbReference type="GO" id="GO:0005524">
    <property type="term" value="F:ATP binding"/>
    <property type="evidence" value="ECO:0007669"/>
    <property type="project" value="UniProtKB-UniRule"/>
</dbReference>
<evidence type="ECO:0000313" key="9">
    <source>
        <dbReference type="EMBL" id="SHK17966.1"/>
    </source>
</evidence>
<dbReference type="InterPro" id="IPR012676">
    <property type="entry name" value="TGS-like"/>
</dbReference>
<keyword evidence="2" id="KW-0479">Metal-binding</keyword>
<dbReference type="NCBIfam" id="TIGR00092">
    <property type="entry name" value="redox-regulated ATPase YchF"/>
    <property type="match status" value="1"/>
</dbReference>
<dbReference type="Pfam" id="PF01926">
    <property type="entry name" value="MMR_HSR1"/>
    <property type="match status" value="1"/>
</dbReference>
<feature type="domain" description="TGS" evidence="8">
    <location>
        <begin position="281"/>
        <end position="364"/>
    </location>
</feature>
<dbReference type="Gene3D" id="3.10.20.30">
    <property type="match status" value="1"/>
</dbReference>
<keyword evidence="4 6" id="KW-0067">ATP-binding</keyword>
<evidence type="ECO:0000256" key="2">
    <source>
        <dbReference type="ARBA" id="ARBA00022723"/>
    </source>
</evidence>
<dbReference type="GO" id="GO:0046872">
    <property type="term" value="F:metal ion binding"/>
    <property type="evidence" value="ECO:0007669"/>
    <property type="project" value="UniProtKB-KW"/>
</dbReference>
<dbReference type="Proteomes" id="UP000184275">
    <property type="component" value="Unassembled WGS sequence"/>
</dbReference>
<dbReference type="InterPro" id="IPR023192">
    <property type="entry name" value="TGS-like_dom_sf"/>
</dbReference>
<dbReference type="InterPro" id="IPR004095">
    <property type="entry name" value="TGS"/>
</dbReference>
<dbReference type="InterPro" id="IPR027417">
    <property type="entry name" value="P-loop_NTPase"/>
</dbReference>
<dbReference type="PIRSF" id="PIRSF006641">
    <property type="entry name" value="CHP00092"/>
    <property type="match status" value="1"/>
</dbReference>
<feature type="binding site" evidence="6">
    <location>
        <begin position="12"/>
        <end position="17"/>
    </location>
    <ligand>
        <name>ATP</name>
        <dbReference type="ChEBI" id="CHEBI:30616"/>
    </ligand>
</feature>
<evidence type="ECO:0000256" key="6">
    <source>
        <dbReference type="HAMAP-Rule" id="MF_00944"/>
    </source>
</evidence>
<comment type="similarity">
    <text evidence="6">Belongs to the TRAFAC class OBG-HflX-like GTPase superfamily. OBG GTPase family. YchF/OLA1 subfamily.</text>
</comment>
<evidence type="ECO:0000259" key="7">
    <source>
        <dbReference type="PROSITE" id="PS51710"/>
    </source>
</evidence>
<protein>
    <recommendedName>
        <fullName evidence="6">Ribosome-binding ATPase YchF</fullName>
    </recommendedName>
</protein>
<evidence type="ECO:0000259" key="8">
    <source>
        <dbReference type="PROSITE" id="PS51880"/>
    </source>
</evidence>
<dbReference type="InterPro" id="IPR041706">
    <property type="entry name" value="YchF_N"/>
</dbReference>
<dbReference type="InterPro" id="IPR006073">
    <property type="entry name" value="GTP-bd"/>
</dbReference>
<dbReference type="HAMAP" id="MF_00944">
    <property type="entry name" value="YchF_OLA1_ATPase"/>
    <property type="match status" value="1"/>
</dbReference>
<evidence type="ECO:0000256" key="4">
    <source>
        <dbReference type="ARBA" id="ARBA00022840"/>
    </source>
</evidence>
<organism evidence="9 10">
    <name type="scientific">Fibrobacter intestinalis</name>
    <dbReference type="NCBI Taxonomy" id="28122"/>
    <lineage>
        <taxon>Bacteria</taxon>
        <taxon>Pseudomonadati</taxon>
        <taxon>Fibrobacterota</taxon>
        <taxon>Fibrobacteria</taxon>
        <taxon>Fibrobacterales</taxon>
        <taxon>Fibrobacteraceae</taxon>
        <taxon>Fibrobacter</taxon>
    </lineage>
</organism>
<keyword evidence="5" id="KW-0460">Magnesium</keyword>
<dbReference type="CDD" id="cd04867">
    <property type="entry name" value="TGS_YchF_OLA1"/>
    <property type="match status" value="1"/>
</dbReference>
<dbReference type="InterPro" id="IPR013029">
    <property type="entry name" value="YchF_C"/>
</dbReference>
<dbReference type="RefSeq" id="WP_073302250.1">
    <property type="nucleotide sequence ID" value="NZ_FRAW01000002.1"/>
</dbReference>
<evidence type="ECO:0000256" key="3">
    <source>
        <dbReference type="ARBA" id="ARBA00022741"/>
    </source>
</evidence>
<dbReference type="PANTHER" id="PTHR23305:SF18">
    <property type="entry name" value="OBG-TYPE G DOMAIN-CONTAINING PROTEIN"/>
    <property type="match status" value="1"/>
</dbReference>
<comment type="cofactor">
    <cofactor evidence="1">
        <name>Mg(2+)</name>
        <dbReference type="ChEBI" id="CHEBI:18420"/>
    </cofactor>
</comment>
<dbReference type="GO" id="GO:0016887">
    <property type="term" value="F:ATP hydrolysis activity"/>
    <property type="evidence" value="ECO:0007669"/>
    <property type="project" value="UniProtKB-UniRule"/>
</dbReference>
<dbReference type="Gene3D" id="1.10.150.300">
    <property type="entry name" value="TGS-like domain"/>
    <property type="match status" value="1"/>
</dbReference>
<dbReference type="SUPFAM" id="SSF52540">
    <property type="entry name" value="P-loop containing nucleoside triphosphate hydrolases"/>
    <property type="match status" value="1"/>
</dbReference>
<keyword evidence="3 6" id="KW-0547">Nucleotide-binding</keyword>
<dbReference type="PROSITE" id="PS51710">
    <property type="entry name" value="G_OBG"/>
    <property type="match status" value="1"/>
</dbReference>
<dbReference type="Pfam" id="PF06071">
    <property type="entry name" value="YchF-GTPase_C"/>
    <property type="match status" value="1"/>
</dbReference>
<dbReference type="InterPro" id="IPR004396">
    <property type="entry name" value="ATPase_YchF/OLA1"/>
</dbReference>
<dbReference type="PANTHER" id="PTHR23305">
    <property type="entry name" value="OBG GTPASE FAMILY"/>
    <property type="match status" value="1"/>
</dbReference>
<evidence type="ECO:0000256" key="5">
    <source>
        <dbReference type="ARBA" id="ARBA00022842"/>
    </source>
</evidence>
<dbReference type="FunFam" id="1.10.150.300:FF:000001">
    <property type="entry name" value="Ribosome-binding ATPase YchF"/>
    <property type="match status" value="1"/>
</dbReference>
<dbReference type="GO" id="GO:0043023">
    <property type="term" value="F:ribosomal large subunit binding"/>
    <property type="evidence" value="ECO:0007669"/>
    <property type="project" value="UniProtKB-UniRule"/>
</dbReference>
<dbReference type="FunFam" id="3.10.20.30:FF:000001">
    <property type="entry name" value="Ribosome-binding ATPase YchF"/>
    <property type="match status" value="1"/>
</dbReference>
<proteinExistence type="inferred from homology"/>
<dbReference type="GO" id="GO:0005525">
    <property type="term" value="F:GTP binding"/>
    <property type="evidence" value="ECO:0007669"/>
    <property type="project" value="InterPro"/>
</dbReference>
<comment type="function">
    <text evidence="6">ATPase that binds to both the 70S ribosome and the 50S ribosomal subunit in a nucleotide-independent manner.</text>
</comment>
<reference evidence="10" key="1">
    <citation type="submission" date="2016-11" db="EMBL/GenBank/DDBJ databases">
        <authorList>
            <person name="Varghese N."/>
            <person name="Submissions S."/>
        </authorList>
    </citation>
    <scope>NUCLEOTIDE SEQUENCE [LARGE SCALE GENOMIC DNA]</scope>
    <source>
        <strain evidence="10">UWOS</strain>
    </source>
</reference>
<evidence type="ECO:0000313" key="10">
    <source>
        <dbReference type="Proteomes" id="UP000184275"/>
    </source>
</evidence>
<dbReference type="InterPro" id="IPR031167">
    <property type="entry name" value="G_OBG"/>
</dbReference>
<gene>
    <name evidence="6" type="primary">ychF</name>
    <name evidence="9" type="ORF">SAMN05720469_10246</name>
</gene>
<dbReference type="SUPFAM" id="SSF81271">
    <property type="entry name" value="TGS-like"/>
    <property type="match status" value="1"/>
</dbReference>
<dbReference type="AlphaFoldDB" id="A0A1M6QCR7"/>
<dbReference type="PRINTS" id="PR00326">
    <property type="entry name" value="GTP1OBG"/>
</dbReference>
<dbReference type="PROSITE" id="PS51880">
    <property type="entry name" value="TGS"/>
    <property type="match status" value="1"/>
</dbReference>
<dbReference type="Gene3D" id="3.40.50.300">
    <property type="entry name" value="P-loop containing nucleotide triphosphate hydrolases"/>
    <property type="match status" value="1"/>
</dbReference>
<accession>A0A1M6QCR7</accession>